<dbReference type="Pfam" id="PF01565">
    <property type="entry name" value="FAD_binding_4"/>
    <property type="match status" value="1"/>
</dbReference>
<dbReference type="InterPro" id="IPR006094">
    <property type="entry name" value="Oxid_FAD_bind_N"/>
</dbReference>
<dbReference type="InterPro" id="IPR036318">
    <property type="entry name" value="FAD-bd_PCMH-like_sf"/>
</dbReference>
<comment type="cofactor">
    <cofactor evidence="1">
        <name>FAD</name>
        <dbReference type="ChEBI" id="CHEBI:57692"/>
    </cofactor>
</comment>
<evidence type="ECO:0000256" key="1">
    <source>
        <dbReference type="ARBA" id="ARBA00001974"/>
    </source>
</evidence>
<protein>
    <submittedName>
        <fullName evidence="7">6-hydroxy-D-nicotine oxidase</fullName>
        <ecNumber evidence="7">1.5.3.6</ecNumber>
    </submittedName>
</protein>
<keyword evidence="8" id="KW-1185">Reference proteome</keyword>
<dbReference type="InterPro" id="IPR006093">
    <property type="entry name" value="Oxy_OxRdtase_FAD_BS"/>
</dbReference>
<dbReference type="InterPro" id="IPR016167">
    <property type="entry name" value="FAD-bd_PCMH_sub1"/>
</dbReference>
<dbReference type="PROSITE" id="PS51387">
    <property type="entry name" value="FAD_PCMH"/>
    <property type="match status" value="1"/>
</dbReference>
<dbReference type="SUPFAM" id="SSF56176">
    <property type="entry name" value="FAD-binding/transporter-associated domain-like"/>
    <property type="match status" value="1"/>
</dbReference>
<dbReference type="PROSITE" id="PS00862">
    <property type="entry name" value="OX2_COVAL_FAD"/>
    <property type="match status" value="1"/>
</dbReference>
<reference evidence="7" key="1">
    <citation type="submission" date="2019-02" db="EMBL/GenBank/DDBJ databases">
        <authorList>
            <person name="Pothier F.J."/>
        </authorList>
    </citation>
    <scope>NUCLEOTIDE SEQUENCE</scope>
    <source>
        <strain evidence="7">CI-1B</strain>
    </source>
</reference>
<evidence type="ECO:0000256" key="4">
    <source>
        <dbReference type="ARBA" id="ARBA00022827"/>
    </source>
</evidence>
<gene>
    <name evidence="7" type="ORF">CI1B_76410</name>
</gene>
<dbReference type="InterPro" id="IPR016169">
    <property type="entry name" value="FAD-bd_PCMH_sub2"/>
</dbReference>
<evidence type="ECO:0000256" key="5">
    <source>
        <dbReference type="ARBA" id="ARBA00023002"/>
    </source>
</evidence>
<evidence type="ECO:0000256" key="2">
    <source>
        <dbReference type="ARBA" id="ARBA00005466"/>
    </source>
</evidence>
<comment type="similarity">
    <text evidence="2">Belongs to the oxygen-dependent FAD-linked oxidoreductase family.</text>
</comment>
<dbReference type="InterPro" id="IPR016166">
    <property type="entry name" value="FAD-bd_PCMH"/>
</dbReference>
<dbReference type="Proteomes" id="UP000328092">
    <property type="component" value="Unassembled WGS sequence"/>
</dbReference>
<dbReference type="GO" id="GO:0018530">
    <property type="term" value="F:(R)-6-hydroxynicotine oxidase activity"/>
    <property type="evidence" value="ECO:0007669"/>
    <property type="project" value="UniProtKB-EC"/>
</dbReference>
<dbReference type="PANTHER" id="PTHR42973">
    <property type="entry name" value="BINDING OXIDOREDUCTASE, PUTATIVE (AFU_ORTHOLOGUE AFUA_1G17690)-RELATED"/>
    <property type="match status" value="1"/>
</dbReference>
<feature type="domain" description="FAD-binding PCMH-type" evidence="6">
    <location>
        <begin position="47"/>
        <end position="218"/>
    </location>
</feature>
<organism evidence="7 8">
    <name type="scientific">Bradyrhizobium ivorense</name>
    <dbReference type="NCBI Taxonomy" id="2511166"/>
    <lineage>
        <taxon>Bacteria</taxon>
        <taxon>Pseudomonadati</taxon>
        <taxon>Pseudomonadota</taxon>
        <taxon>Alphaproteobacteria</taxon>
        <taxon>Hyphomicrobiales</taxon>
        <taxon>Nitrobacteraceae</taxon>
        <taxon>Bradyrhizobium</taxon>
    </lineage>
</organism>
<dbReference type="EC" id="1.5.3.6" evidence="7"/>
<evidence type="ECO:0000256" key="3">
    <source>
        <dbReference type="ARBA" id="ARBA00022630"/>
    </source>
</evidence>
<keyword evidence="3" id="KW-0285">Flavoprotein</keyword>
<evidence type="ECO:0000313" key="8">
    <source>
        <dbReference type="Proteomes" id="UP000328092"/>
    </source>
</evidence>
<proteinExistence type="inferred from homology"/>
<dbReference type="OrthoDB" id="9775082at2"/>
<dbReference type="Pfam" id="PF08031">
    <property type="entry name" value="BBE"/>
    <property type="match status" value="1"/>
</dbReference>
<accession>A0A508TY24</accession>
<evidence type="ECO:0000259" key="6">
    <source>
        <dbReference type="PROSITE" id="PS51387"/>
    </source>
</evidence>
<keyword evidence="5 7" id="KW-0560">Oxidoreductase</keyword>
<evidence type="ECO:0000313" key="7">
    <source>
        <dbReference type="EMBL" id="VIO79012.1"/>
    </source>
</evidence>
<comment type="caution">
    <text evidence="7">The sequence shown here is derived from an EMBL/GenBank/DDBJ whole genome shotgun (WGS) entry which is preliminary data.</text>
</comment>
<dbReference type="Gene3D" id="3.40.462.20">
    <property type="match status" value="1"/>
</dbReference>
<sequence length="472" mass="51492">MAHALAQQPEYRLSQAAIAGLRTSLRGTLLQPSDAGYHEARSIWNGMIAREPALIARVSGASDVVSCVNFARENGLPLSIRGGGHNIAGAALCDRGLMIDMSLRRSVRVDPDRRIVRAEGGAIWGDVDHESQPFGLVVPGGIVSNTGVAGFTMGGGFGWTSRKYAYAADNLTSVDIVTADGERLQASETENADLFWALRGGGGNFGAVTSFEFRAHPHGPQALCGMIVYPMVQARDVAHQFRRITATAPDELCCLLILRIAPPAPFLPEELHGKAIAAIAVCWTGDPAAGQDVIRALKSFGKPAADTITVKPFIAHQTLLDSGQPFGRRYYWKSDFFADMRERLIDAMVEHAERITSPHSAALFMHMGGAPAQLDRGLNAVGFRTAQYVLNVQAAWENPQEDRRHIEWAREYWAAIHPFSSGTGYINFMTEDEGDTRVRAAYGNRLYERLAEIKARFDPGNLFHGAQNIPPR</sequence>
<dbReference type="InterPro" id="IPR012951">
    <property type="entry name" value="BBE"/>
</dbReference>
<dbReference type="GO" id="GO:0071949">
    <property type="term" value="F:FAD binding"/>
    <property type="evidence" value="ECO:0007669"/>
    <property type="project" value="InterPro"/>
</dbReference>
<dbReference type="Gene3D" id="3.30.43.10">
    <property type="entry name" value="Uridine Diphospho-n-acetylenolpyruvylglucosamine Reductase, domain 2"/>
    <property type="match status" value="1"/>
</dbReference>
<dbReference type="PANTHER" id="PTHR42973:SF39">
    <property type="entry name" value="FAD-BINDING PCMH-TYPE DOMAIN-CONTAINING PROTEIN"/>
    <property type="match status" value="1"/>
</dbReference>
<dbReference type="Gene3D" id="3.30.465.10">
    <property type="match status" value="1"/>
</dbReference>
<keyword evidence="4" id="KW-0274">FAD</keyword>
<dbReference type="InterPro" id="IPR050416">
    <property type="entry name" value="FAD-linked_Oxidoreductase"/>
</dbReference>
<dbReference type="EMBL" id="CAADFC020000032">
    <property type="protein sequence ID" value="VIO79012.1"/>
    <property type="molecule type" value="Genomic_DNA"/>
</dbReference>
<dbReference type="AlphaFoldDB" id="A0A508TY24"/>
<name>A0A508TY24_9BRAD</name>
<dbReference type="RefSeq" id="WP_139864174.1">
    <property type="nucleotide sequence ID" value="NZ_CAADFC020000032.1"/>
</dbReference>